<dbReference type="Proteomes" id="UP000198972">
    <property type="component" value="Unassembled WGS sequence"/>
</dbReference>
<reference evidence="1 2" key="1">
    <citation type="submission" date="2016-10" db="EMBL/GenBank/DDBJ databases">
        <authorList>
            <person name="de Groot N.N."/>
        </authorList>
    </citation>
    <scope>NUCLEOTIDE SEQUENCE [LARGE SCALE GENOMIC DNA]</scope>
    <source>
        <strain evidence="1 2">DSM 28129</strain>
    </source>
</reference>
<gene>
    <name evidence="1" type="ORF">SAMN04488542_13832</name>
</gene>
<keyword evidence="2" id="KW-1185">Reference proteome</keyword>
<accession>A0A1G7TNL8</accession>
<evidence type="ECO:0000313" key="1">
    <source>
        <dbReference type="EMBL" id="SDG36791.1"/>
    </source>
</evidence>
<dbReference type="OrthoDB" id="2086109at2"/>
<dbReference type="AlphaFoldDB" id="A0A1G7TNL8"/>
<sequence>MPLIHEFLVFPKTGFELNQIVRNDNGRIDKTKSGLDYLVEIDDDLFQYFSDTLNWIPTESANYGFNYYGLTEIHSVGATKLKKVIKGWFDIFESAPDIVKLTGNYTWSENINEGKYEKIYKRKDDVLKVLFELMILCNIVEENNEKFLLHMGI</sequence>
<evidence type="ECO:0000313" key="2">
    <source>
        <dbReference type="Proteomes" id="UP000198972"/>
    </source>
</evidence>
<dbReference type="EMBL" id="FNBG01000038">
    <property type="protein sequence ID" value="SDG36791.1"/>
    <property type="molecule type" value="Genomic_DNA"/>
</dbReference>
<organism evidence="1 2">
    <name type="scientific">Fontibacillus panacisegetis</name>
    <dbReference type="NCBI Taxonomy" id="670482"/>
    <lineage>
        <taxon>Bacteria</taxon>
        <taxon>Bacillati</taxon>
        <taxon>Bacillota</taxon>
        <taxon>Bacilli</taxon>
        <taxon>Bacillales</taxon>
        <taxon>Paenibacillaceae</taxon>
        <taxon>Fontibacillus</taxon>
    </lineage>
</organism>
<protein>
    <submittedName>
        <fullName evidence="1">Uncharacterized protein</fullName>
    </submittedName>
</protein>
<dbReference type="RefSeq" id="WP_091235721.1">
    <property type="nucleotide sequence ID" value="NZ_FNBG01000038.1"/>
</dbReference>
<name>A0A1G7TNL8_9BACL</name>
<proteinExistence type="predicted"/>